<gene>
    <name evidence="2" type="ORF">GGX14DRAFT_643538</name>
</gene>
<evidence type="ECO:0000313" key="2">
    <source>
        <dbReference type="EMBL" id="KAJ7206389.1"/>
    </source>
</evidence>
<organism evidence="2 3">
    <name type="scientific">Mycena pura</name>
    <dbReference type="NCBI Taxonomy" id="153505"/>
    <lineage>
        <taxon>Eukaryota</taxon>
        <taxon>Fungi</taxon>
        <taxon>Dikarya</taxon>
        <taxon>Basidiomycota</taxon>
        <taxon>Agaricomycotina</taxon>
        <taxon>Agaricomycetes</taxon>
        <taxon>Agaricomycetidae</taxon>
        <taxon>Agaricales</taxon>
        <taxon>Marasmiineae</taxon>
        <taxon>Mycenaceae</taxon>
        <taxon>Mycena</taxon>
    </lineage>
</organism>
<feature type="domain" description="BTB" evidence="1">
    <location>
        <begin position="58"/>
        <end position="119"/>
    </location>
</feature>
<protein>
    <recommendedName>
        <fullName evidence="1">BTB domain-containing protein</fullName>
    </recommendedName>
</protein>
<comment type="caution">
    <text evidence="2">The sequence shown here is derived from an EMBL/GenBank/DDBJ whole genome shotgun (WGS) entry which is preliminary data.</text>
</comment>
<dbReference type="CDD" id="cd18186">
    <property type="entry name" value="BTB_POZ_ZBTB_KLHL-like"/>
    <property type="match status" value="1"/>
</dbReference>
<dbReference type="Gene3D" id="3.30.710.10">
    <property type="entry name" value="Potassium Channel Kv1.1, Chain A"/>
    <property type="match status" value="1"/>
</dbReference>
<keyword evidence="3" id="KW-1185">Reference proteome</keyword>
<dbReference type="InterPro" id="IPR000210">
    <property type="entry name" value="BTB/POZ_dom"/>
</dbReference>
<dbReference type="Pfam" id="PF00651">
    <property type="entry name" value="BTB"/>
    <property type="match status" value="1"/>
</dbReference>
<dbReference type="EMBL" id="JARJCW010000040">
    <property type="protein sequence ID" value="KAJ7206389.1"/>
    <property type="molecule type" value="Genomic_DNA"/>
</dbReference>
<dbReference type="AlphaFoldDB" id="A0AAD6VD94"/>
<dbReference type="PROSITE" id="PS50097">
    <property type="entry name" value="BTB"/>
    <property type="match status" value="1"/>
</dbReference>
<reference evidence="2" key="1">
    <citation type="submission" date="2023-03" db="EMBL/GenBank/DDBJ databases">
        <title>Massive genome expansion in bonnet fungi (Mycena s.s.) driven by repeated elements and novel gene families across ecological guilds.</title>
        <authorList>
            <consortium name="Lawrence Berkeley National Laboratory"/>
            <person name="Harder C.B."/>
            <person name="Miyauchi S."/>
            <person name="Viragh M."/>
            <person name="Kuo A."/>
            <person name="Thoen E."/>
            <person name="Andreopoulos B."/>
            <person name="Lu D."/>
            <person name="Skrede I."/>
            <person name="Drula E."/>
            <person name="Henrissat B."/>
            <person name="Morin E."/>
            <person name="Kohler A."/>
            <person name="Barry K."/>
            <person name="LaButti K."/>
            <person name="Morin E."/>
            <person name="Salamov A."/>
            <person name="Lipzen A."/>
            <person name="Mereny Z."/>
            <person name="Hegedus B."/>
            <person name="Baldrian P."/>
            <person name="Stursova M."/>
            <person name="Weitz H."/>
            <person name="Taylor A."/>
            <person name="Grigoriev I.V."/>
            <person name="Nagy L.G."/>
            <person name="Martin F."/>
            <person name="Kauserud H."/>
        </authorList>
    </citation>
    <scope>NUCLEOTIDE SEQUENCE</scope>
    <source>
        <strain evidence="2">9144</strain>
    </source>
</reference>
<dbReference type="InterPro" id="IPR011333">
    <property type="entry name" value="SKP1/BTB/POZ_sf"/>
</dbReference>
<evidence type="ECO:0000313" key="3">
    <source>
        <dbReference type="Proteomes" id="UP001219525"/>
    </source>
</evidence>
<dbReference type="Proteomes" id="UP001219525">
    <property type="component" value="Unassembled WGS sequence"/>
</dbReference>
<proteinExistence type="predicted"/>
<name>A0AAD6VD94_9AGAR</name>
<evidence type="ECO:0000259" key="1">
    <source>
        <dbReference type="PROSITE" id="PS50097"/>
    </source>
</evidence>
<accession>A0AAD6VD94</accession>
<sequence length="305" mass="34269">MIMDDTAQWGFIEFIVVRGNHRAIPRDILENILFQGNAHMCPITVFVPTYPFAQTPDADAILRSRDGADFYIHTVILSLVSPVFETMFSLPQSLPTSAIPIIHVQENSISLDRALRFFYPPTQPLVVTFLELQEIIEILVSKYDMQSLAPMVKHHLGTFITSHPVGVYAVAFMHGWEDVGRAAAKECLKLPLREAVSLALPEINTLTTLAYHNLPYYHSRCAAAAKGTTQDLEWITIGHCPWRRDKYCWLGCKNNCHSESFGLGAGQKRLCLRRAGLVSPWFVEFVEKIGCLLAVTPGIIDQDSR</sequence>